<keyword evidence="3" id="KW-0804">Transcription</keyword>
<sequence length="349" mass="35773">MATIKDVAAQAHVSTATVSYVLNGTGAVTAATRRRVLEAVAALDYQPNHAARSMRTRSRTLGLILPPGPNGLADPALAELVAGLSSGAAAADHYLLLAPSSAQLEQELGAQLVRSGRVDGLILLDLRVDDERVVSLTSAGVPCVAAGCPLPSCPCPSVGLDYSGGATAATRHLVALGHQRVALIALPSDFADSEPFVQGFANALAAAGLHVDPALVIEANNTHADGVAATQELLTNPDPPSAILAASDTLAFGALHALHDAGVHVGRTMALVGCGDLPLAAHAHPPLTTLRTPRHALGVALAQRLIARIEQRELPPSPLLGLKLMVRHSTLGGYGGKPGLPPYPRLHEG</sequence>
<feature type="domain" description="HTH lacI-type" evidence="4">
    <location>
        <begin position="2"/>
        <end position="56"/>
    </location>
</feature>
<evidence type="ECO:0000256" key="2">
    <source>
        <dbReference type="ARBA" id="ARBA00023125"/>
    </source>
</evidence>
<dbReference type="Proteomes" id="UP000280307">
    <property type="component" value="Unassembled WGS sequence"/>
</dbReference>
<dbReference type="CDD" id="cd01392">
    <property type="entry name" value="HTH_LacI"/>
    <property type="match status" value="1"/>
</dbReference>
<dbReference type="InterPro" id="IPR028082">
    <property type="entry name" value="Peripla_BP_I"/>
</dbReference>
<protein>
    <submittedName>
        <fullName evidence="5">LacI family transcriptional regulator</fullName>
    </submittedName>
</protein>
<evidence type="ECO:0000313" key="5">
    <source>
        <dbReference type="EMBL" id="RRR70092.1"/>
    </source>
</evidence>
<dbReference type="InterPro" id="IPR046335">
    <property type="entry name" value="LacI/GalR-like_sensor"/>
</dbReference>
<comment type="caution">
    <text evidence="5">The sequence shown here is derived from an EMBL/GenBank/DDBJ whole genome shotgun (WGS) entry which is preliminary data.</text>
</comment>
<dbReference type="PANTHER" id="PTHR30146">
    <property type="entry name" value="LACI-RELATED TRANSCRIPTIONAL REPRESSOR"/>
    <property type="match status" value="1"/>
</dbReference>
<dbReference type="AlphaFoldDB" id="A0A426TWY9"/>
<evidence type="ECO:0000313" key="6">
    <source>
        <dbReference type="Proteomes" id="UP000280307"/>
    </source>
</evidence>
<proteinExistence type="predicted"/>
<dbReference type="Gene3D" id="3.40.50.2300">
    <property type="match status" value="2"/>
</dbReference>
<dbReference type="CDD" id="cd06267">
    <property type="entry name" value="PBP1_LacI_sugar_binding-like"/>
    <property type="match status" value="1"/>
</dbReference>
<dbReference type="SMART" id="SM00354">
    <property type="entry name" value="HTH_LACI"/>
    <property type="match status" value="1"/>
</dbReference>
<dbReference type="PROSITE" id="PS50932">
    <property type="entry name" value="HTH_LACI_2"/>
    <property type="match status" value="1"/>
</dbReference>
<evidence type="ECO:0000259" key="4">
    <source>
        <dbReference type="PROSITE" id="PS50932"/>
    </source>
</evidence>
<evidence type="ECO:0000256" key="1">
    <source>
        <dbReference type="ARBA" id="ARBA00023015"/>
    </source>
</evidence>
<keyword evidence="1" id="KW-0805">Transcription regulation</keyword>
<dbReference type="Pfam" id="PF00356">
    <property type="entry name" value="LacI"/>
    <property type="match status" value="1"/>
</dbReference>
<dbReference type="InterPro" id="IPR000843">
    <property type="entry name" value="HTH_LacI"/>
</dbReference>
<organism evidence="5 6">
    <name type="scientific">Candidatus Viridilinea halotolerans</name>
    <dbReference type="NCBI Taxonomy" id="2491704"/>
    <lineage>
        <taxon>Bacteria</taxon>
        <taxon>Bacillati</taxon>
        <taxon>Chloroflexota</taxon>
        <taxon>Chloroflexia</taxon>
        <taxon>Chloroflexales</taxon>
        <taxon>Chloroflexineae</taxon>
        <taxon>Oscillochloridaceae</taxon>
        <taxon>Candidatus Viridilinea</taxon>
    </lineage>
</organism>
<dbReference type="GO" id="GO:0003700">
    <property type="term" value="F:DNA-binding transcription factor activity"/>
    <property type="evidence" value="ECO:0007669"/>
    <property type="project" value="TreeGrafter"/>
</dbReference>
<dbReference type="Pfam" id="PF13377">
    <property type="entry name" value="Peripla_BP_3"/>
    <property type="match status" value="1"/>
</dbReference>
<dbReference type="PANTHER" id="PTHR30146:SF155">
    <property type="entry name" value="ALANINE RACEMASE"/>
    <property type="match status" value="1"/>
</dbReference>
<name>A0A426TWY9_9CHLR</name>
<dbReference type="GO" id="GO:0000976">
    <property type="term" value="F:transcription cis-regulatory region binding"/>
    <property type="evidence" value="ECO:0007669"/>
    <property type="project" value="TreeGrafter"/>
</dbReference>
<keyword evidence="2" id="KW-0238">DNA-binding</keyword>
<accession>A0A426TWY9</accession>
<dbReference type="EMBL" id="RSAS01000556">
    <property type="protein sequence ID" value="RRR70092.1"/>
    <property type="molecule type" value="Genomic_DNA"/>
</dbReference>
<reference evidence="5 6" key="1">
    <citation type="submission" date="2018-12" db="EMBL/GenBank/DDBJ databases">
        <title>Genome Sequence of Candidatus Viridilinea halotolerans isolated from saline sulfide-rich spring.</title>
        <authorList>
            <person name="Grouzdev D.S."/>
            <person name="Burganskaya E.I."/>
            <person name="Krutkina M.S."/>
            <person name="Sukhacheva M.V."/>
            <person name="Gorlenko V.M."/>
        </authorList>
    </citation>
    <scope>NUCLEOTIDE SEQUENCE [LARGE SCALE GENOMIC DNA]</scope>
    <source>
        <strain evidence="5">Chok-6</strain>
    </source>
</reference>
<dbReference type="InterPro" id="IPR010982">
    <property type="entry name" value="Lambda_DNA-bd_dom_sf"/>
</dbReference>
<dbReference type="SUPFAM" id="SSF47413">
    <property type="entry name" value="lambda repressor-like DNA-binding domains"/>
    <property type="match status" value="1"/>
</dbReference>
<dbReference type="SUPFAM" id="SSF53822">
    <property type="entry name" value="Periplasmic binding protein-like I"/>
    <property type="match status" value="1"/>
</dbReference>
<evidence type="ECO:0000256" key="3">
    <source>
        <dbReference type="ARBA" id="ARBA00023163"/>
    </source>
</evidence>
<dbReference type="Gene3D" id="1.10.260.40">
    <property type="entry name" value="lambda repressor-like DNA-binding domains"/>
    <property type="match status" value="1"/>
</dbReference>
<gene>
    <name evidence="5" type="ORF">EI684_13860</name>
</gene>
<dbReference type="PROSITE" id="PS00356">
    <property type="entry name" value="HTH_LACI_1"/>
    <property type="match status" value="1"/>
</dbReference>